<keyword evidence="9" id="KW-1185">Reference proteome</keyword>
<gene>
    <name evidence="8" type="ORF">CQW29_05610</name>
</gene>
<keyword evidence="6 7" id="KW-0472">Membrane</keyword>
<feature type="transmembrane region" description="Helical" evidence="7">
    <location>
        <begin position="230"/>
        <end position="249"/>
    </location>
</feature>
<reference evidence="8 9" key="1">
    <citation type="submission" date="2017-10" db="EMBL/GenBank/DDBJ databases">
        <title>Draft genome of two endophytic bacteria isolated from 'guarana' Paullinia cupana (Mart.) Ducke.</title>
        <authorList>
            <person name="Siqueira K.A."/>
            <person name="Liotti R.G."/>
            <person name="Mendes T.A."/>
            <person name="Soares M.A."/>
        </authorList>
    </citation>
    <scope>NUCLEOTIDE SEQUENCE [LARGE SCALE GENOMIC DNA]</scope>
    <source>
        <strain evidence="8 9">342</strain>
    </source>
</reference>
<dbReference type="RefSeq" id="WP_105591733.1">
    <property type="nucleotide sequence ID" value="NZ_PDET01000003.1"/>
</dbReference>
<proteinExistence type="inferred from homology"/>
<feature type="transmembrane region" description="Helical" evidence="7">
    <location>
        <begin position="158"/>
        <end position="178"/>
    </location>
</feature>
<feature type="transmembrane region" description="Helical" evidence="7">
    <location>
        <begin position="199"/>
        <end position="224"/>
    </location>
</feature>
<accession>A0A2S9IES1</accession>
<evidence type="ECO:0000313" key="8">
    <source>
        <dbReference type="EMBL" id="PRD16291.1"/>
    </source>
</evidence>
<dbReference type="GO" id="GO:0012505">
    <property type="term" value="C:endomembrane system"/>
    <property type="evidence" value="ECO:0007669"/>
    <property type="project" value="UniProtKB-SubCell"/>
</dbReference>
<keyword evidence="5 7" id="KW-1133">Transmembrane helix</keyword>
<comment type="subcellular location">
    <subcellularLocation>
        <location evidence="1">Endomembrane system</location>
        <topology evidence="1">Multi-pass membrane protein</topology>
    </subcellularLocation>
</comment>
<dbReference type="Gene3D" id="1.20.1250.20">
    <property type="entry name" value="MFS general substrate transporter like domains"/>
    <property type="match status" value="2"/>
</dbReference>
<evidence type="ECO:0000256" key="6">
    <source>
        <dbReference type="ARBA" id="ARBA00023136"/>
    </source>
</evidence>
<dbReference type="InterPro" id="IPR011701">
    <property type="entry name" value="MFS"/>
</dbReference>
<feature type="transmembrane region" description="Helical" evidence="7">
    <location>
        <begin position="75"/>
        <end position="92"/>
    </location>
</feature>
<keyword evidence="3" id="KW-0813">Transport</keyword>
<dbReference type="Proteomes" id="UP000239181">
    <property type="component" value="Unassembled WGS sequence"/>
</dbReference>
<feature type="transmembrane region" description="Helical" evidence="7">
    <location>
        <begin position="132"/>
        <end position="152"/>
    </location>
</feature>
<feature type="transmembrane region" description="Helical" evidence="7">
    <location>
        <begin position="286"/>
        <end position="305"/>
    </location>
</feature>
<name>A0A2S9IES1_9GAMM</name>
<dbReference type="InterPro" id="IPR036259">
    <property type="entry name" value="MFS_trans_sf"/>
</dbReference>
<evidence type="ECO:0008006" key="10">
    <source>
        <dbReference type="Google" id="ProtNLM"/>
    </source>
</evidence>
<comment type="similarity">
    <text evidence="2">Belongs to the major facilitator superfamily.</text>
</comment>
<dbReference type="InterPro" id="IPR051788">
    <property type="entry name" value="MFS_Transporter"/>
</dbReference>
<sequence>MMDRVKNNGLLLSGSIIAFVLMGAGQSLMGPVLPEFRQMFDLTIASASMVVTAQWVGALIGVIALFFAGKRDWTALAFTLLVVGAALMAFHLNWPLTLLGSLAFGAGYGASLALVNTRLLDAFGKKGPSMVSLVNALFGGGAIVAPLVFVALARNPQLCFGILAVGLVLPLLLSFRFPKTHAAEEAAQGNSGFTLSVPTLLVGASGTAIEACLIGLGPVILVAGNFSDTAAASALSLFFVFFLSGRIALSFVGHRLPAAPMLIGGFVGGAVLLACAGSGIAPTLTYPLAGFFIGSIFPNFFVFGSARMGNDPRTGSIIVTAALAGGVAGPLIVGQVMANLPPLTPFWLLAGYSAFVALCGLRILKSRAASPLPVAGK</sequence>
<dbReference type="EMBL" id="PDET01000003">
    <property type="protein sequence ID" value="PRD16291.1"/>
    <property type="molecule type" value="Genomic_DNA"/>
</dbReference>
<dbReference type="PANTHER" id="PTHR23514">
    <property type="entry name" value="BYPASS OF STOP CODON PROTEIN 6"/>
    <property type="match status" value="1"/>
</dbReference>
<dbReference type="SUPFAM" id="SSF103473">
    <property type="entry name" value="MFS general substrate transporter"/>
    <property type="match status" value="1"/>
</dbReference>
<dbReference type="AlphaFoldDB" id="A0A2S9IES1"/>
<dbReference type="GO" id="GO:0022857">
    <property type="term" value="F:transmembrane transporter activity"/>
    <property type="evidence" value="ECO:0007669"/>
    <property type="project" value="InterPro"/>
</dbReference>
<evidence type="ECO:0000256" key="2">
    <source>
        <dbReference type="ARBA" id="ARBA00008335"/>
    </source>
</evidence>
<dbReference type="GO" id="GO:0016020">
    <property type="term" value="C:membrane"/>
    <property type="evidence" value="ECO:0007669"/>
    <property type="project" value="TreeGrafter"/>
</dbReference>
<protein>
    <recommendedName>
        <fullName evidence="10">MFS transporter</fullName>
    </recommendedName>
</protein>
<keyword evidence="4 7" id="KW-0812">Transmembrane</keyword>
<feature type="transmembrane region" description="Helical" evidence="7">
    <location>
        <begin position="45"/>
        <end position="68"/>
    </location>
</feature>
<feature type="transmembrane region" description="Helical" evidence="7">
    <location>
        <begin position="344"/>
        <end position="364"/>
    </location>
</feature>
<evidence type="ECO:0000313" key="9">
    <source>
        <dbReference type="Proteomes" id="UP000239181"/>
    </source>
</evidence>
<dbReference type="PANTHER" id="PTHR23514:SF3">
    <property type="entry name" value="BYPASS OF STOP CODON PROTEIN 6"/>
    <property type="match status" value="1"/>
</dbReference>
<feature type="transmembrane region" description="Helical" evidence="7">
    <location>
        <begin position="261"/>
        <end position="280"/>
    </location>
</feature>
<feature type="transmembrane region" description="Helical" evidence="7">
    <location>
        <begin position="317"/>
        <end position="338"/>
    </location>
</feature>
<organism evidence="8 9">
    <name type="scientific">Pantoea coffeiphila</name>
    <dbReference type="NCBI Taxonomy" id="1465635"/>
    <lineage>
        <taxon>Bacteria</taxon>
        <taxon>Pseudomonadati</taxon>
        <taxon>Pseudomonadota</taxon>
        <taxon>Gammaproteobacteria</taxon>
        <taxon>Enterobacterales</taxon>
        <taxon>Erwiniaceae</taxon>
        <taxon>Pantoea</taxon>
    </lineage>
</organism>
<dbReference type="Pfam" id="PF07690">
    <property type="entry name" value="MFS_1"/>
    <property type="match status" value="1"/>
</dbReference>
<evidence type="ECO:0000256" key="5">
    <source>
        <dbReference type="ARBA" id="ARBA00022989"/>
    </source>
</evidence>
<evidence type="ECO:0000256" key="7">
    <source>
        <dbReference type="SAM" id="Phobius"/>
    </source>
</evidence>
<evidence type="ECO:0000256" key="3">
    <source>
        <dbReference type="ARBA" id="ARBA00022448"/>
    </source>
</evidence>
<evidence type="ECO:0000256" key="4">
    <source>
        <dbReference type="ARBA" id="ARBA00022692"/>
    </source>
</evidence>
<feature type="transmembrane region" description="Helical" evidence="7">
    <location>
        <begin position="98"/>
        <end position="120"/>
    </location>
</feature>
<dbReference type="OrthoDB" id="581345at2"/>
<evidence type="ECO:0000256" key="1">
    <source>
        <dbReference type="ARBA" id="ARBA00004127"/>
    </source>
</evidence>
<comment type="caution">
    <text evidence="8">The sequence shown here is derived from an EMBL/GenBank/DDBJ whole genome shotgun (WGS) entry which is preliminary data.</text>
</comment>